<dbReference type="PANTHER" id="PTHR30572">
    <property type="entry name" value="MEMBRANE COMPONENT OF TRANSPORTER-RELATED"/>
    <property type="match status" value="1"/>
</dbReference>
<evidence type="ECO:0000256" key="6">
    <source>
        <dbReference type="ARBA" id="ARBA00038076"/>
    </source>
</evidence>
<evidence type="ECO:0000256" key="7">
    <source>
        <dbReference type="SAM" id="Phobius"/>
    </source>
</evidence>
<dbReference type="PANTHER" id="PTHR30572:SF4">
    <property type="entry name" value="ABC TRANSPORTER PERMEASE YTRF"/>
    <property type="match status" value="1"/>
</dbReference>
<feature type="transmembrane region" description="Helical" evidence="7">
    <location>
        <begin position="1157"/>
        <end position="1178"/>
    </location>
</feature>
<evidence type="ECO:0000313" key="9">
    <source>
        <dbReference type="EMBL" id="MCV3728281.1"/>
    </source>
</evidence>
<keyword evidence="2" id="KW-1003">Cell membrane</keyword>
<dbReference type="Proteomes" id="UP001208245">
    <property type="component" value="Unassembled WGS sequence"/>
</dbReference>
<keyword evidence="5 7" id="KW-0472">Membrane</keyword>
<keyword evidence="10" id="KW-1185">Reference proteome</keyword>
<evidence type="ECO:0000259" key="8">
    <source>
        <dbReference type="Pfam" id="PF02687"/>
    </source>
</evidence>
<feature type="transmembrane region" description="Helical" evidence="7">
    <location>
        <begin position="989"/>
        <end position="1016"/>
    </location>
</feature>
<dbReference type="InterPro" id="IPR003838">
    <property type="entry name" value="ABC3_permease_C"/>
</dbReference>
<sequence>MRKFWLLMKNMFKLLFRTKTLMIQLSILMIVSTIVVTTTTITVQRLNKSQKDLRKSSLAHEFLVQPLDEDLLVFNDIPITDNQIAYNKEDIVKLQVFNKARLSQQNYLNLPSPNDFGLYWPRDDNNKIANLKGVVDKNYLDENRIYTAFWFDDNNEDKDELATNYNNLVFDKVNNQTKLVGVQKLQAGKILFKTPSLKDHRKQYDHVFKINTAIVKAGDPYLAFHTLDKSLGFGLRNYITNPMIIKNVDLDYKKIIQQNTYHQFDYNVFNNYDQTWSHIIDFLEQNTVDEEFVKIPLHVDLSKSSDRYFFFAQYLKYKNHSTDNVDVQTFNLINRLKDQYNNEIAIDNTNLKYHDLFVNDLLIPKKMITDSQQFPVLLDIIANAKALLNARIKEEAKIFYEYSEQQYLSNNRELTYLKSQLQVISDELNKHPQDVNLINHERLLKAKINVAQGKHYVYEDWLKESFLSTLNEHDVYYKRHESGVFKDSKSNTNFIALNVDQPTYMNNQIVDNEHRMDNMVQIVDKYKDSLKYDQKYQRIFFEPTGAEFNNFENLFLSYKAFENYLRDTYEKDPTQDQSIPHALRDYRVYITPNVIHKFNLLDFFNVLYQNGDWLTSNEYQKEAEAFSFDVYQQFKAVQPNYFSLHVKPHSFQPDSELQAVYVDQTTQNIFYLPAHFLNDETVFVDLRNKPETTASQLDLLKIIVKGEQGDETHLPLGLNLQKYSIIYQPFTQYHDLDALRQWTNEHPDNFHNLQTTIMHFTQLFYFKNYQVAGDSYLIEATVSKSHDIQIPFNINIFTKSADLAYVSRSYLQALNDAKKPGDWETFLKAQNLPYKKNDDFPPFVEINGQKIPKDYESWLRYVVPDENKIEINNQVFYLVGAADSSEFMFPAVNSDDILIDTKKTAVLFLNQSGFDKLKTYNSSVPILSYYTLKTNTKPYETLKKNQLYESLKQAFNASHKAQIYKRNEALKAFPLYSKRVSFLDRLTHIVLSVAIVLICLILILGMYFVGTSLRNLIKKRQIMFATLLAQGHSKTHIWLSFLPFFILPPLFTTLIAYPVAFFLQPFLMSLFKPYWFISLPTNYVSVGWIFALIGALVAILAIISLITIFKILAKPVAETMKGDPGFKLNKLMMRSHKLLRKFGANAVLRSTYVISNLMRMSILMVISSSFTITATMLASAKNDFAESAVHTNKQRSYEYAVDLFSPTSQGGLYYTSPYALIGAQTPQAPMKPIIQKVLLDAKVTDYTNFLVKLNFVNENNEKVVLSSQIDAHGFIDFPIDQLPDNHVYQFEYANLKNDEQQKIIDKTELETDLQVIDKKSIFKFFAHQHHQYIGVPVAQLNQPVNLVYTTNNNVLKTLKPITNLNDQYVLYDVESLQKQPSIYTLLGAYDETNKVVYDLPDFANNLHRLDYSQNGYYLYHAYHRLPEIYFTNIPESIADQTFTLQLRVKGLPYTKRPITNMIDQNRRVFFDLSVLEYLNEPTINEVYQIDSLVTEHTAVYNKNVGLNQQIATFNNNLYMSNNKELNQWKIDYMSYNRPIHIDIKATELCNSNAQQTCAPNQQDKTYTILGFFNKPGTVMFSYHDLLKQHVSQVKKIYFQDQQINLYLNNLDQIYKQDVNTFPYSTIEYNNAMRIINNIHDPNAPVGYGPLLSNTYFPSPSTQPEIFQNIQFLDSKIITKMALDGNIQVDTGGFKIQFNPWVFAKNFLPNQVSGKAEANAQELLEAAFEIFGYTYDDQHNKIDRYYDVPDFTNPNIVHSHVNLWTVTGKAPKSVNDPDSFFIKKDGVWQFNLRDNVGTQQGAAQFRPEFVRLVIQILTIPKLNPHQYKIGLKTINMEDATQMQAYTYLDGDMQSQNKRVHAKIMGINYLANLDSKTKQLDFYDEQQKNLLSYLQDDRLDQDYYPILINAVVAKKYRLKVGDRFDYKIKNHIQRYANDFNGINQDYEAKFVVKGIIDTHMDEQMFVNQKIANHLIGFYDYKTTHFYEGGIEIDESRFFNGFFTKEKNPLFFYNLASFYSPSGLTPALGNWPINDTNFNDDFHDSAVNYMMLLSWAKTNQIVSDNPSVSYQDFSVLNMKRLALKIRHTFGQQVIVPSFLAVDANLENTILADTIDNTIFKILLNVMLALMPTLFIIIIVIASTLAEESQKSIAMMKVLGKSNFANVNNFMFVYPVVWFLNIALSIPLSYGLLGIYKYAIFNAFNIIITPVIPWWVFVLTFGLVGIILASAWMSTYYKTKNMNLALALAENKE</sequence>
<keyword evidence="3 7" id="KW-0812">Transmembrane</keyword>
<feature type="domain" description="ABC3 transporter permease C-terminal" evidence="8">
    <location>
        <begin position="995"/>
        <end position="1113"/>
    </location>
</feature>
<feature type="transmembrane region" description="Helical" evidence="7">
    <location>
        <begin position="1083"/>
        <end position="1112"/>
    </location>
</feature>
<evidence type="ECO:0000256" key="2">
    <source>
        <dbReference type="ARBA" id="ARBA00022475"/>
    </source>
</evidence>
<evidence type="ECO:0000313" key="10">
    <source>
        <dbReference type="Proteomes" id="UP001208245"/>
    </source>
</evidence>
<organism evidence="9 10">
    <name type="scientific">Ureaplasma miroungigenitalium</name>
    <dbReference type="NCBI Taxonomy" id="1042321"/>
    <lineage>
        <taxon>Bacteria</taxon>
        <taxon>Bacillati</taxon>
        <taxon>Mycoplasmatota</taxon>
        <taxon>Mycoplasmoidales</taxon>
        <taxon>Mycoplasmoidaceae</taxon>
        <taxon>Ureaplasma</taxon>
    </lineage>
</organism>
<feature type="domain" description="ABC3 transporter permease C-terminal" evidence="8">
    <location>
        <begin position="2123"/>
        <end position="2239"/>
    </location>
</feature>
<name>A0ABT3BM10_9BACT</name>
<feature type="transmembrane region" description="Helical" evidence="7">
    <location>
        <begin position="2208"/>
        <end position="2229"/>
    </location>
</feature>
<reference evidence="9 10" key="1">
    <citation type="journal article" date="2020" name="Int. J. Syst. Evol. Microbiol.">
        <title>Ureaplasma miroungigenitalium sp. nov. isolated from northern elephant seals (Mirounga angustirostris) and Ureaplasma zalophigenitalium sp. nov. isolated from California sea lions (Zalophus californianus).</title>
        <authorList>
            <person name="Volokhov D.V."/>
            <person name="Gulland F.M."/>
            <person name="Gao Y."/>
            <person name="Chizhikov V.E."/>
        </authorList>
    </citation>
    <scope>NUCLEOTIDE SEQUENCE [LARGE SCALE GENOMIC DNA]</scope>
    <source>
        <strain evidence="9 10">ES3182-GEN</strain>
    </source>
</reference>
<dbReference type="Pfam" id="PF02687">
    <property type="entry name" value="FtsX"/>
    <property type="match status" value="2"/>
</dbReference>
<feature type="transmembrane region" description="Helical" evidence="7">
    <location>
        <begin position="2118"/>
        <end position="2142"/>
    </location>
</feature>
<protein>
    <submittedName>
        <fullName evidence="9">ABC transporter permease</fullName>
    </submittedName>
</protein>
<dbReference type="EMBL" id="JAOXHL010000001">
    <property type="protein sequence ID" value="MCV3728281.1"/>
    <property type="molecule type" value="Genomic_DNA"/>
</dbReference>
<evidence type="ECO:0000256" key="3">
    <source>
        <dbReference type="ARBA" id="ARBA00022692"/>
    </source>
</evidence>
<keyword evidence="4 7" id="KW-1133">Transmembrane helix</keyword>
<feature type="transmembrane region" description="Helical" evidence="7">
    <location>
        <begin position="21"/>
        <end position="43"/>
    </location>
</feature>
<comment type="similarity">
    <text evidence="6">Belongs to the ABC-4 integral membrane protein family.</text>
</comment>
<evidence type="ECO:0000256" key="4">
    <source>
        <dbReference type="ARBA" id="ARBA00022989"/>
    </source>
</evidence>
<evidence type="ECO:0000256" key="1">
    <source>
        <dbReference type="ARBA" id="ARBA00004651"/>
    </source>
</evidence>
<dbReference type="InterPro" id="IPR050250">
    <property type="entry name" value="Macrolide_Exporter_MacB"/>
</dbReference>
<evidence type="ECO:0000256" key="5">
    <source>
        <dbReference type="ARBA" id="ARBA00023136"/>
    </source>
</evidence>
<comment type="subcellular location">
    <subcellularLocation>
        <location evidence="1">Cell membrane</location>
        <topology evidence="1">Multi-pass membrane protein</topology>
    </subcellularLocation>
</comment>
<proteinExistence type="inferred from homology"/>
<dbReference type="RefSeq" id="WP_263821610.1">
    <property type="nucleotide sequence ID" value="NZ_JAOXHL010000001.1"/>
</dbReference>
<comment type="caution">
    <text evidence="9">The sequence shown here is derived from an EMBL/GenBank/DDBJ whole genome shotgun (WGS) entry which is preliminary data.</text>
</comment>
<accession>A0ABT3BM10</accession>
<feature type="transmembrane region" description="Helical" evidence="7">
    <location>
        <begin position="1037"/>
        <end position="1063"/>
    </location>
</feature>
<feature type="transmembrane region" description="Helical" evidence="7">
    <location>
        <begin position="2163"/>
        <end position="2188"/>
    </location>
</feature>
<gene>
    <name evidence="9" type="ORF">OF376_00565</name>
</gene>